<evidence type="ECO:0000256" key="2">
    <source>
        <dbReference type="SAM" id="MobiDB-lite"/>
    </source>
</evidence>
<feature type="signal peptide" evidence="3">
    <location>
        <begin position="1"/>
        <end position="25"/>
    </location>
</feature>
<dbReference type="Gene3D" id="1.20.58.2200">
    <property type="match status" value="1"/>
</dbReference>
<dbReference type="EMBL" id="CP081150">
    <property type="protein sequence ID" value="QZA78782.1"/>
    <property type="molecule type" value="Genomic_DNA"/>
</dbReference>
<dbReference type="Proteomes" id="UP000825679">
    <property type="component" value="Chromosome"/>
</dbReference>
<feature type="region of interest" description="Disordered" evidence="2">
    <location>
        <begin position="146"/>
        <end position="199"/>
    </location>
</feature>
<protein>
    <recommendedName>
        <fullName evidence="4">FimV N-terminal domain-containing protein</fullName>
    </recommendedName>
</protein>
<feature type="coiled-coil region" evidence="1">
    <location>
        <begin position="342"/>
        <end position="376"/>
    </location>
</feature>
<organism evidence="5 6">
    <name type="scientific">Deefgea tanakiae</name>
    <dbReference type="NCBI Taxonomy" id="2865840"/>
    <lineage>
        <taxon>Bacteria</taxon>
        <taxon>Pseudomonadati</taxon>
        <taxon>Pseudomonadota</taxon>
        <taxon>Betaproteobacteria</taxon>
        <taxon>Neisseriales</taxon>
        <taxon>Chitinibacteraceae</taxon>
        <taxon>Deefgea</taxon>
    </lineage>
</organism>
<accession>A0ABX8Z8Y9</accession>
<dbReference type="NCBIfam" id="TIGR03504">
    <property type="entry name" value="FimV_Cterm"/>
    <property type="match status" value="1"/>
</dbReference>
<name>A0ABX8Z8Y9_9NEIS</name>
<keyword evidence="6" id="KW-1185">Reference proteome</keyword>
<dbReference type="NCBIfam" id="TIGR03505">
    <property type="entry name" value="FimV_core"/>
    <property type="match status" value="1"/>
</dbReference>
<keyword evidence="3" id="KW-0732">Signal</keyword>
<feature type="compositionally biased region" description="Acidic residues" evidence="2">
    <location>
        <begin position="688"/>
        <end position="698"/>
    </location>
</feature>
<feature type="domain" description="FimV N-terminal" evidence="4">
    <location>
        <begin position="26"/>
        <end position="132"/>
    </location>
</feature>
<dbReference type="InterPro" id="IPR057840">
    <property type="entry name" value="FimV_N"/>
</dbReference>
<gene>
    <name evidence="5" type="ORF">K4H28_05075</name>
</gene>
<proteinExistence type="predicted"/>
<feature type="region of interest" description="Disordered" evidence="2">
    <location>
        <begin position="678"/>
        <end position="698"/>
    </location>
</feature>
<dbReference type="RefSeq" id="WP_221007302.1">
    <property type="nucleotide sequence ID" value="NZ_CP081150.1"/>
</dbReference>
<evidence type="ECO:0000256" key="3">
    <source>
        <dbReference type="SAM" id="SignalP"/>
    </source>
</evidence>
<evidence type="ECO:0000313" key="5">
    <source>
        <dbReference type="EMBL" id="QZA78782.1"/>
    </source>
</evidence>
<dbReference type="Pfam" id="PF25800">
    <property type="entry name" value="FimV_N"/>
    <property type="match status" value="1"/>
</dbReference>
<dbReference type="InterPro" id="IPR020011">
    <property type="entry name" value="FimV_C"/>
</dbReference>
<evidence type="ECO:0000259" key="4">
    <source>
        <dbReference type="Pfam" id="PF25800"/>
    </source>
</evidence>
<sequence length="961" mass="101233">MLKTPRLKTCVLAVTMAALPLFANAAGLGRLNVLSGLGQPFRGEIDLVSVQPGEADSLVVSLAPPEAFSTAQITYPSSSLGLRFNIEKRGNGQYYVTVNSAQAITEPFLDLLVELNWASGRIQREYTALIDPVGYAPSLASGSSTKFSPSVLPGTRTTGAIKSTTSKPYKAVNQDVQAKEPVATESRKDSSAQESAIDSYMTKGGDTLSAVAKRIKPEGVSLDQVLVSLYRSNTDAFDGNMNRLKRGKILRVQSALEMQQIGVKEASKEVQVQSTNWSEYRSKLGEAAAKAPARDLTEQASGGKITAKVEDQGASAVDKNKDVLKLSKAADAAKKSADNSKMLALEEEVAARQKALNEANQRVAELQKNVADMEKLAAMRSKGAAPASAVASPIPDAVKSSAPESIASDVAVVASNVAAASEVAASAVVASAPVAKVKKRIEVVADVPEEPGFVESLFENPLALGGGALAILLGAGGLWYARRRQRPGVFEDSIITGGDLKANTVLGSTGGGVISTQSTENSFLTDFSRQGLGTIDTDEVDPIAEAEVYMAYGRDAQAEEILKDALQKDPSRHEIRMKLLDIYAARKDKVSFEEHASALFAITGGKGIHWENAAENGRAIDPENPLYQALDASSGLVDTSVLAPAAVGVSAAASLMTDVTEPDVSQSLETDLDFELDLDPTQNKNDLSEFEAEPPEALESTDEFDFGIGELPLDDGNELSFDVPTNDLTDVNESNPEDKALSLPEAELSNEMMALDLPIDLGVPSVDADAELAGLDALADFDLDAALSPVQDGTVEMPSTVMNEFESMADSLDLDISSSVEELKDDSIESFAGLELPSLSDSVPESEDVAVGDVALELGDIGLDFDFDLSEGVAPLAALDSGVAFGAMDAPLGDISLGLDAAATDSELDFAADDPVQTKIDLARAYIDMGDVEGAREILQEALQEGNPDQQSTAKTLLSDL</sequence>
<dbReference type="InterPro" id="IPR020012">
    <property type="entry name" value="LysM_FimV"/>
</dbReference>
<reference evidence="5 6" key="1">
    <citation type="submission" date="2021-08" db="EMBL/GenBank/DDBJ databases">
        <title>complete genome sequencing of Deefgea sp. D25.</title>
        <authorList>
            <person name="Bae J.-W."/>
            <person name="Gim D.-H."/>
        </authorList>
    </citation>
    <scope>NUCLEOTIDE SEQUENCE [LARGE SCALE GENOMIC DNA]</scope>
    <source>
        <strain evidence="5 6">D25</strain>
    </source>
</reference>
<keyword evidence="1" id="KW-0175">Coiled coil</keyword>
<evidence type="ECO:0000256" key="1">
    <source>
        <dbReference type="SAM" id="Coils"/>
    </source>
</evidence>
<feature type="compositionally biased region" description="Polar residues" evidence="2">
    <location>
        <begin position="155"/>
        <end position="167"/>
    </location>
</feature>
<feature type="chain" id="PRO_5045738020" description="FimV N-terminal domain-containing protein" evidence="3">
    <location>
        <begin position="26"/>
        <end position="961"/>
    </location>
</feature>
<dbReference type="InterPro" id="IPR038440">
    <property type="entry name" value="FimV_C_sf"/>
</dbReference>
<evidence type="ECO:0000313" key="6">
    <source>
        <dbReference type="Proteomes" id="UP000825679"/>
    </source>
</evidence>